<dbReference type="Proteomes" id="UP000066042">
    <property type="component" value="Chromosome"/>
</dbReference>
<evidence type="ECO:0000313" key="2">
    <source>
        <dbReference type="Proteomes" id="UP000066042"/>
    </source>
</evidence>
<organism evidence="1 2">
    <name type="scientific">Thermococcus barophilus</name>
    <dbReference type="NCBI Taxonomy" id="55802"/>
    <lineage>
        <taxon>Archaea</taxon>
        <taxon>Methanobacteriati</taxon>
        <taxon>Methanobacteriota</taxon>
        <taxon>Thermococci</taxon>
        <taxon>Thermococcales</taxon>
        <taxon>Thermococcaceae</taxon>
        <taxon>Thermococcus</taxon>
    </lineage>
</organism>
<evidence type="ECO:0000313" key="1">
    <source>
        <dbReference type="EMBL" id="ALM76358.1"/>
    </source>
</evidence>
<dbReference type="AlphaFoldDB" id="A0A0S1XEZ2"/>
<dbReference type="STRING" id="55802.TBCH5v1_2467"/>
<accession>A0A0S1XEZ2</accession>
<dbReference type="Pfam" id="PF08843">
    <property type="entry name" value="AbiEii"/>
    <property type="match status" value="1"/>
</dbReference>
<reference evidence="1 2" key="1">
    <citation type="journal article" date="2016" name="Genome Announc.">
        <title>Complete genome sequence of the hyperthermophilic and piezophilic archaeon Thermococcus barophilus Ch5, capable of growth at the expense of hydrogenogenesis from carbon monoxide and formate.</title>
        <authorList>
            <person name="Oger P."/>
            <person name="Sokolova T.G."/>
            <person name="Kozhevnikova D.A."/>
            <person name="Taranov E.A."/>
            <person name="Vannier P."/>
            <person name="Lee H.S."/>
            <person name="Kwon K.K."/>
            <person name="Kang S.G."/>
            <person name="Lee J.H."/>
            <person name="Bonch-Osmolovskaya E.A."/>
            <person name="Lebedinsky A.V."/>
        </authorList>
    </citation>
    <scope>NUCLEOTIDE SEQUENCE [LARGE SCALE GENOMIC DNA]</scope>
    <source>
        <strain evidence="2">Ch5</strain>
    </source>
</reference>
<dbReference type="Gene3D" id="3.10.450.620">
    <property type="entry name" value="JHP933, nucleotidyltransferase-like core domain"/>
    <property type="match status" value="1"/>
</dbReference>
<dbReference type="InterPro" id="IPR014942">
    <property type="entry name" value="AbiEii"/>
</dbReference>
<dbReference type="EMBL" id="CP013050">
    <property type="protein sequence ID" value="ALM76358.1"/>
    <property type="molecule type" value="Genomic_DNA"/>
</dbReference>
<gene>
    <name evidence="1" type="ORF">TBCH5v1_2467</name>
</gene>
<sequence length="154" mass="18420">MRMKDYSEFIQLIIEKSRIKKPELVEKDIILHTILKKLYSNEYFAQNYLFKGETCLVKCYFDYYRFSVDLDFTLKNQEKWNGLSKRSRRKVLVEEAQRIGDLIEAAANHISLEFKAELRDKRYIEFGSGSRMVTYKLYYPCREGNLIKVQVNFG</sequence>
<dbReference type="PATRIC" id="fig|55802.8.peg.2452"/>
<name>A0A0S1XEZ2_THEBA</name>
<protein>
    <submittedName>
        <fullName evidence="1">Uncharacterized protein</fullName>
    </submittedName>
</protein>
<proteinExistence type="predicted"/>